<keyword evidence="1" id="KW-1133">Transmembrane helix</keyword>
<feature type="domain" description="NAD(P)-binding" evidence="2">
    <location>
        <begin position="69"/>
        <end position="284"/>
    </location>
</feature>
<dbReference type="Pfam" id="PF13460">
    <property type="entry name" value="NAD_binding_10"/>
    <property type="match status" value="1"/>
</dbReference>
<keyword evidence="1" id="KW-0472">Membrane</keyword>
<gene>
    <name evidence="3" type="ORF">PTTT1_LOCUS54837</name>
</gene>
<feature type="transmembrane region" description="Helical" evidence="1">
    <location>
        <begin position="21"/>
        <end position="43"/>
    </location>
</feature>
<sequence length="304" mass="33608">MFYRTTRSREKSKDLNRSKKMQYHLFNAILGLVAAFLIGRLPFVSTEKLHGASECDSSAVTPITVLVVGATGATGKHVVQQLLEMGHNVRVVVRSRRRMLDMVDFQPSDHFVVTEASILELGDEDLKQEVEGVDAVVSCLGHNMDFNGIFGQPRSLVSLATSKLTETMKATAKAGRPKKFILMNSDGVAHPAGTDDTRPVLERILLGVLRLLIPPVKDNEKAAKVVHEFQSNGTIEWVVIRPTDLIDGQPTEYVLYDKPVGSLFGGGVTTRATVAKCIVDLILDQVLWEKFKFQMPVLHDSKQN</sequence>
<dbReference type="InterPro" id="IPR036291">
    <property type="entry name" value="NAD(P)-bd_dom_sf"/>
</dbReference>
<dbReference type="PANTHER" id="PTHR15020:SF11">
    <property type="entry name" value="OS06G0360300 PROTEIN"/>
    <property type="match status" value="1"/>
</dbReference>
<evidence type="ECO:0000313" key="3">
    <source>
        <dbReference type="EMBL" id="CAG9294487.1"/>
    </source>
</evidence>
<name>A0A8J9XDL2_PHATR</name>
<protein>
    <recommendedName>
        <fullName evidence="2">NAD(P)-binding domain-containing protein</fullName>
    </recommendedName>
</protein>
<dbReference type="Gene3D" id="3.40.50.720">
    <property type="entry name" value="NAD(P)-binding Rossmann-like Domain"/>
    <property type="match status" value="1"/>
</dbReference>
<proteinExistence type="predicted"/>
<accession>A0A8J9XDL2</accession>
<dbReference type="PANTHER" id="PTHR15020">
    <property type="entry name" value="FLAVIN REDUCTASE-RELATED"/>
    <property type="match status" value="1"/>
</dbReference>
<organism evidence="3">
    <name type="scientific">Phaeodactylum tricornutum</name>
    <name type="common">Diatom</name>
    <dbReference type="NCBI Taxonomy" id="2850"/>
    <lineage>
        <taxon>Eukaryota</taxon>
        <taxon>Sar</taxon>
        <taxon>Stramenopiles</taxon>
        <taxon>Ochrophyta</taxon>
        <taxon>Bacillariophyta</taxon>
        <taxon>Bacillariophyceae</taxon>
        <taxon>Bacillariophycidae</taxon>
        <taxon>Naviculales</taxon>
        <taxon>Phaeodactylaceae</taxon>
        <taxon>Phaeodactylum</taxon>
    </lineage>
</organism>
<dbReference type="AlphaFoldDB" id="A0A8J9XDL2"/>
<dbReference type="Proteomes" id="UP000836788">
    <property type="component" value="Chromosome 9"/>
</dbReference>
<evidence type="ECO:0000256" key="1">
    <source>
        <dbReference type="SAM" id="Phobius"/>
    </source>
</evidence>
<dbReference type="InterPro" id="IPR016040">
    <property type="entry name" value="NAD(P)-bd_dom"/>
</dbReference>
<dbReference type="OMA" id="MANVAHF"/>
<dbReference type="EMBL" id="OU594950">
    <property type="protein sequence ID" value="CAG9294487.1"/>
    <property type="molecule type" value="Genomic_DNA"/>
</dbReference>
<keyword evidence="1" id="KW-0812">Transmembrane</keyword>
<dbReference type="SUPFAM" id="SSF51735">
    <property type="entry name" value="NAD(P)-binding Rossmann-fold domains"/>
    <property type="match status" value="1"/>
</dbReference>
<reference evidence="3" key="1">
    <citation type="submission" date="2022-02" db="EMBL/GenBank/DDBJ databases">
        <authorList>
            <person name="Giguere J D."/>
        </authorList>
    </citation>
    <scope>NUCLEOTIDE SEQUENCE</scope>
    <source>
        <strain evidence="3">CCAP 1055/1</strain>
    </source>
</reference>
<evidence type="ECO:0000259" key="2">
    <source>
        <dbReference type="Pfam" id="PF13460"/>
    </source>
</evidence>